<dbReference type="PROSITE" id="PS50885">
    <property type="entry name" value="HAMP"/>
    <property type="match status" value="1"/>
</dbReference>
<keyword evidence="4" id="KW-1133">Transmembrane helix</keyword>
<keyword evidence="9" id="KW-1185">Reference proteome</keyword>
<evidence type="ECO:0000256" key="3">
    <source>
        <dbReference type="ARBA" id="ARBA00023136"/>
    </source>
</evidence>
<feature type="transmembrane region" description="Helical" evidence="4">
    <location>
        <begin position="281"/>
        <end position="303"/>
    </location>
</feature>
<dbReference type="RefSeq" id="WP_173135940.1">
    <property type="nucleotide sequence ID" value="NZ_JABMKX010000009.1"/>
</dbReference>
<evidence type="ECO:0000259" key="6">
    <source>
        <dbReference type="PROSITE" id="PS50885"/>
    </source>
</evidence>
<evidence type="ECO:0000313" key="9">
    <source>
        <dbReference type="Proteomes" id="UP000711047"/>
    </source>
</evidence>
<keyword evidence="2" id="KW-1003">Cell membrane</keyword>
<feature type="domain" description="GGDEF" evidence="7">
    <location>
        <begin position="389"/>
        <end position="522"/>
    </location>
</feature>
<comment type="caution">
    <text evidence="8">The sequence shown here is derived from an EMBL/GenBank/DDBJ whole genome shotgun (WGS) entry which is preliminary data.</text>
</comment>
<dbReference type="InterPro" id="IPR003660">
    <property type="entry name" value="HAMP_dom"/>
</dbReference>
<dbReference type="Proteomes" id="UP000711047">
    <property type="component" value="Unassembled WGS sequence"/>
</dbReference>
<organism evidence="8 9">
    <name type="scientific">Paenibacillus tritici</name>
    <dbReference type="NCBI Taxonomy" id="1873425"/>
    <lineage>
        <taxon>Bacteria</taxon>
        <taxon>Bacillati</taxon>
        <taxon>Bacillota</taxon>
        <taxon>Bacilli</taxon>
        <taxon>Bacillales</taxon>
        <taxon>Paenibacillaceae</taxon>
        <taxon>Paenibacillus</taxon>
    </lineage>
</organism>
<dbReference type="CDD" id="cd01948">
    <property type="entry name" value="EAL"/>
    <property type="match status" value="1"/>
</dbReference>
<evidence type="ECO:0000256" key="2">
    <source>
        <dbReference type="ARBA" id="ARBA00022475"/>
    </source>
</evidence>
<keyword evidence="3 4" id="KW-0472">Membrane</keyword>
<dbReference type="Pfam" id="PF00563">
    <property type="entry name" value="EAL"/>
    <property type="match status" value="1"/>
</dbReference>
<name>A0ABX2DR31_9BACL</name>
<feature type="transmembrane region" description="Helical" evidence="4">
    <location>
        <begin position="7"/>
        <end position="30"/>
    </location>
</feature>
<dbReference type="InterPro" id="IPR001633">
    <property type="entry name" value="EAL_dom"/>
</dbReference>
<dbReference type="Gene3D" id="3.20.20.450">
    <property type="entry name" value="EAL domain"/>
    <property type="match status" value="1"/>
</dbReference>
<dbReference type="SMART" id="SM00052">
    <property type="entry name" value="EAL"/>
    <property type="match status" value="1"/>
</dbReference>
<dbReference type="InterPro" id="IPR000160">
    <property type="entry name" value="GGDEF_dom"/>
</dbReference>
<dbReference type="CDD" id="cd01949">
    <property type="entry name" value="GGDEF"/>
    <property type="match status" value="1"/>
</dbReference>
<evidence type="ECO:0000256" key="4">
    <source>
        <dbReference type="SAM" id="Phobius"/>
    </source>
</evidence>
<dbReference type="PROSITE" id="PS50887">
    <property type="entry name" value="GGDEF"/>
    <property type="match status" value="1"/>
</dbReference>
<dbReference type="PANTHER" id="PTHR44757">
    <property type="entry name" value="DIGUANYLATE CYCLASE DGCP"/>
    <property type="match status" value="1"/>
</dbReference>
<dbReference type="CDD" id="cd06225">
    <property type="entry name" value="HAMP"/>
    <property type="match status" value="1"/>
</dbReference>
<dbReference type="Pfam" id="PF00672">
    <property type="entry name" value="HAMP"/>
    <property type="match status" value="1"/>
</dbReference>
<dbReference type="InterPro" id="IPR035919">
    <property type="entry name" value="EAL_sf"/>
</dbReference>
<accession>A0ABX2DR31</accession>
<comment type="subcellular location">
    <subcellularLocation>
        <location evidence="1">Cell membrane</location>
    </subcellularLocation>
</comment>
<dbReference type="SUPFAM" id="SSF55073">
    <property type="entry name" value="Nucleotide cyclase"/>
    <property type="match status" value="1"/>
</dbReference>
<gene>
    <name evidence="8" type="ORF">HQN87_17165</name>
</gene>
<dbReference type="InterPro" id="IPR007892">
    <property type="entry name" value="CHASE4"/>
</dbReference>
<evidence type="ECO:0000256" key="1">
    <source>
        <dbReference type="ARBA" id="ARBA00004236"/>
    </source>
</evidence>
<feature type="domain" description="EAL" evidence="5">
    <location>
        <begin position="531"/>
        <end position="783"/>
    </location>
</feature>
<dbReference type="SMART" id="SM00267">
    <property type="entry name" value="GGDEF"/>
    <property type="match status" value="1"/>
</dbReference>
<keyword evidence="4" id="KW-0812">Transmembrane</keyword>
<proteinExistence type="predicted"/>
<evidence type="ECO:0000259" key="5">
    <source>
        <dbReference type="PROSITE" id="PS50883"/>
    </source>
</evidence>
<dbReference type="PROSITE" id="PS50883">
    <property type="entry name" value="EAL"/>
    <property type="match status" value="1"/>
</dbReference>
<dbReference type="SUPFAM" id="SSF141868">
    <property type="entry name" value="EAL domain-like"/>
    <property type="match status" value="1"/>
</dbReference>
<evidence type="ECO:0000259" key="7">
    <source>
        <dbReference type="PROSITE" id="PS50887"/>
    </source>
</evidence>
<evidence type="ECO:0000313" key="8">
    <source>
        <dbReference type="EMBL" id="NQX47062.1"/>
    </source>
</evidence>
<dbReference type="Pfam" id="PF00990">
    <property type="entry name" value="GGDEF"/>
    <property type="match status" value="1"/>
</dbReference>
<dbReference type="EMBL" id="JABMKX010000009">
    <property type="protein sequence ID" value="NQX47062.1"/>
    <property type="molecule type" value="Genomic_DNA"/>
</dbReference>
<dbReference type="Gene3D" id="3.30.70.270">
    <property type="match status" value="1"/>
</dbReference>
<reference evidence="8 9" key="1">
    <citation type="submission" date="2020-05" db="EMBL/GenBank/DDBJ databases">
        <title>Paenibacillus glebae, sp. nov., Paenibacillus humi sp. nov., Paenibacillus pedi sp. nov., Paenibacillus terrestris sp. nov. and Paenibacillus terricola sp. nov., isolated from a forest top soil sample.</title>
        <authorList>
            <person name="Qi S."/>
            <person name="Carlier A."/>
            <person name="Cnockaert M."/>
            <person name="Vandamme P."/>
        </authorList>
    </citation>
    <scope>NUCLEOTIDE SEQUENCE [LARGE SCALE GENOMIC DNA]</scope>
    <source>
        <strain evidence="8 9">LMG 29502</strain>
    </source>
</reference>
<dbReference type="InterPro" id="IPR029787">
    <property type="entry name" value="Nucleotide_cyclase"/>
</dbReference>
<dbReference type="SMART" id="SM00304">
    <property type="entry name" value="HAMP"/>
    <property type="match status" value="1"/>
</dbReference>
<feature type="domain" description="HAMP" evidence="6">
    <location>
        <begin position="300"/>
        <end position="353"/>
    </location>
</feature>
<protein>
    <submittedName>
        <fullName evidence="8">EAL domain-containing protein</fullName>
    </submittedName>
</protein>
<dbReference type="PANTHER" id="PTHR44757:SF2">
    <property type="entry name" value="BIOFILM ARCHITECTURE MAINTENANCE PROTEIN MBAA"/>
    <property type="match status" value="1"/>
</dbReference>
<dbReference type="InterPro" id="IPR043128">
    <property type="entry name" value="Rev_trsase/Diguanyl_cyclase"/>
</dbReference>
<dbReference type="NCBIfam" id="TIGR00254">
    <property type="entry name" value="GGDEF"/>
    <property type="match status" value="1"/>
</dbReference>
<sequence length="789" mass="88048">MKLRKKIIIFISLVATLGISATYLLLHVILLNRFEKLDEAQLQRNLNKAVASYHRELQDMTTGLLNYTVRDETYRFMESAAAPGSARSGSTEPAFIRSSLDPATYPMDHFDMIALLDLNGQPRYGGSYDLPSAKVTPLTQEQLTLIKLINSRLPAPKTAEESTSGFVNLDEGPMLITLTPILNSSTDKPVIGTALAGRMLHHEVTQIWEDSLSSMDMSRIPSPLLEGSGGKQIWTSPPSGGEMSIHTVLNDLFDDPGMILSLKEPRQLYNSGLKSLATFRLFYFISMLLLLTACMLFVNRFILRRMSSLVRNIRAIGSSKDLSIRIPSSGQDEFSEVEVEFNRMIDSLEQTHDELRQQSMLDPLTRLPNRSLFFDKLNEAIAAVKGSDRQIVLVFIDLDHFKTVNDTLGHDFGDAILKETAFRLTQVVGTHDVVSRLGGDEFTILLYDVPGADSIALQLSRIQEALSMPHHIKGHLLYNTASIGISIYPQNGEDADYLVKQADLAMFHVKETGRNNIFQYSEDLEAGIRRKKVLAQQLLSAAAGNEFELHYQPILSAGPLQVSKVEALLRWNSPSYGNISPAEFIPLAESSGSIVGIGSWVLRQVCSDMREFRSRGLELTAAVNISALQLMQPGLLELLLELLQEYDLPASSLELEITESVLVSGDNIFLSLQHLRASGFRISLDDFGTGFSSLSYLRRFPVDVIKIDRSFVSEMLQDAQGDVLVKAIIELSHNLGLRVVSEGIEHKEQFDRLRALGSDELQGYYISRPLQARALYSFLEQEHYYTGHK</sequence>
<dbReference type="Gene3D" id="6.10.340.10">
    <property type="match status" value="1"/>
</dbReference>
<dbReference type="InterPro" id="IPR052155">
    <property type="entry name" value="Biofilm_reg_signaling"/>
</dbReference>
<dbReference type="Pfam" id="PF05228">
    <property type="entry name" value="CHASE4"/>
    <property type="match status" value="1"/>
</dbReference>